<accession>A0A7K1UN92</accession>
<organism evidence="1 2">
    <name type="scientific">Nocardia terrae</name>
    <dbReference type="NCBI Taxonomy" id="2675851"/>
    <lineage>
        <taxon>Bacteria</taxon>
        <taxon>Bacillati</taxon>
        <taxon>Actinomycetota</taxon>
        <taxon>Actinomycetes</taxon>
        <taxon>Mycobacteriales</taxon>
        <taxon>Nocardiaceae</taxon>
        <taxon>Nocardia</taxon>
    </lineage>
</organism>
<gene>
    <name evidence="1" type="ORF">GPX89_00885</name>
</gene>
<dbReference type="RefSeq" id="WP_157354583.1">
    <property type="nucleotide sequence ID" value="NZ_WRPP01000001.1"/>
</dbReference>
<comment type="caution">
    <text evidence="1">The sequence shown here is derived from an EMBL/GenBank/DDBJ whole genome shotgun (WGS) entry which is preliminary data.</text>
</comment>
<evidence type="ECO:0000313" key="1">
    <source>
        <dbReference type="EMBL" id="MVU75797.1"/>
    </source>
</evidence>
<sequence>MAFINFSRNPLTVLSVLGERRSRSALTAQERANLRASRSNAAIFSASLGAHAGR</sequence>
<proteinExistence type="predicted"/>
<dbReference type="Proteomes" id="UP000466794">
    <property type="component" value="Unassembled WGS sequence"/>
</dbReference>
<keyword evidence="2" id="KW-1185">Reference proteome</keyword>
<evidence type="ECO:0000313" key="2">
    <source>
        <dbReference type="Proteomes" id="UP000466794"/>
    </source>
</evidence>
<reference evidence="1 2" key="1">
    <citation type="submission" date="2019-12" db="EMBL/GenBank/DDBJ databases">
        <title>Nocardia sp. nov. ET3-3 isolated from soil.</title>
        <authorList>
            <person name="Kanchanasin P."/>
            <person name="Tanasupawat S."/>
            <person name="Yuki M."/>
            <person name="Kudo T."/>
        </authorList>
    </citation>
    <scope>NUCLEOTIDE SEQUENCE [LARGE SCALE GENOMIC DNA]</scope>
    <source>
        <strain evidence="1 2">ET3-3</strain>
    </source>
</reference>
<dbReference type="EMBL" id="WRPP01000001">
    <property type="protein sequence ID" value="MVU75797.1"/>
    <property type="molecule type" value="Genomic_DNA"/>
</dbReference>
<dbReference type="AlphaFoldDB" id="A0A7K1UN92"/>
<name>A0A7K1UN92_9NOCA</name>
<protein>
    <submittedName>
        <fullName evidence="1">Uncharacterized protein</fullName>
    </submittedName>
</protein>